<dbReference type="SUPFAM" id="SSF46689">
    <property type="entry name" value="Homeodomain-like"/>
    <property type="match status" value="2"/>
</dbReference>
<protein>
    <submittedName>
        <fullName evidence="7">Transcriptional regulator</fullName>
    </submittedName>
</protein>
<feature type="domain" description="HTH araC/xylS-type" evidence="6">
    <location>
        <begin position="194"/>
        <end position="291"/>
    </location>
</feature>
<dbReference type="EMBL" id="LZTJ01000007">
    <property type="protein sequence ID" value="OBP78364.1"/>
    <property type="molecule type" value="Genomic_DNA"/>
</dbReference>
<dbReference type="PROSITE" id="PS00041">
    <property type="entry name" value="HTH_ARAC_FAMILY_1"/>
    <property type="match status" value="1"/>
</dbReference>
<accession>A0A1A5IGL8</accession>
<dbReference type="SMART" id="SM00342">
    <property type="entry name" value="HTH_ARAC"/>
    <property type="match status" value="1"/>
</dbReference>
<organism evidence="7 10">
    <name type="scientific">Rhizobium loti</name>
    <name type="common">Mesorhizobium loti</name>
    <dbReference type="NCBI Taxonomy" id="381"/>
    <lineage>
        <taxon>Bacteria</taxon>
        <taxon>Pseudomonadati</taxon>
        <taxon>Pseudomonadota</taxon>
        <taxon>Alphaproteobacteria</taxon>
        <taxon>Hyphomicrobiales</taxon>
        <taxon>Phyllobacteriaceae</taxon>
        <taxon>Mesorhizobium</taxon>
    </lineage>
</organism>
<dbReference type="PANTHER" id="PTHR46796">
    <property type="entry name" value="HTH-TYPE TRANSCRIPTIONAL ACTIVATOR RHAS-RELATED"/>
    <property type="match status" value="1"/>
</dbReference>
<dbReference type="Gene3D" id="1.10.10.60">
    <property type="entry name" value="Homeodomain-like"/>
    <property type="match status" value="1"/>
</dbReference>
<dbReference type="Pfam" id="PF12833">
    <property type="entry name" value="HTH_18"/>
    <property type="match status" value="1"/>
</dbReference>
<evidence type="ECO:0000313" key="8">
    <source>
        <dbReference type="EMBL" id="OBQ70291.1"/>
    </source>
</evidence>
<gene>
    <name evidence="8" type="ORF">A8145_28490</name>
    <name evidence="7" type="ORF">BAE39_30130</name>
</gene>
<name>A0A1A5IGL8_RHILI</name>
<reference evidence="7" key="3">
    <citation type="submission" date="2016-06" db="EMBL/GenBank/DDBJ databases">
        <authorList>
            <person name="Kjaerup R.B."/>
            <person name="Dalgaard T.S."/>
            <person name="Juul-Madsen H.R."/>
        </authorList>
    </citation>
    <scope>NUCLEOTIDE SEQUENCE</scope>
    <source>
        <strain evidence="7">R7ANS::ICEMlSym2042</strain>
    </source>
</reference>
<dbReference type="InterPro" id="IPR037923">
    <property type="entry name" value="HTH-like"/>
</dbReference>
<reference evidence="8 9" key="1">
    <citation type="submission" date="2016-05" db="EMBL/GenBank/DDBJ databases">
        <authorList>
            <person name="Ramsay J.P."/>
        </authorList>
    </citation>
    <scope>NUCLEOTIDE SEQUENCE [LARGE SCALE GENOMIC DNA]</scope>
    <source>
        <strain evidence="8 9">NZP2042</strain>
    </source>
</reference>
<dbReference type="InterPro" id="IPR018060">
    <property type="entry name" value="HTH_AraC"/>
</dbReference>
<dbReference type="RefSeq" id="WP_065005168.1">
    <property type="nucleotide sequence ID" value="NZ_CP033334.1"/>
</dbReference>
<dbReference type="InterPro" id="IPR003313">
    <property type="entry name" value="AraC-bd"/>
</dbReference>
<proteinExistence type="predicted"/>
<evidence type="ECO:0000256" key="1">
    <source>
        <dbReference type="ARBA" id="ARBA00023015"/>
    </source>
</evidence>
<evidence type="ECO:0000256" key="2">
    <source>
        <dbReference type="ARBA" id="ARBA00023125"/>
    </source>
</evidence>
<evidence type="ECO:0000313" key="10">
    <source>
        <dbReference type="Proteomes" id="UP000093748"/>
    </source>
</evidence>
<evidence type="ECO:0000256" key="3">
    <source>
        <dbReference type="ARBA" id="ARBA00023159"/>
    </source>
</evidence>
<evidence type="ECO:0000256" key="5">
    <source>
        <dbReference type="SAM" id="MobiDB-lite"/>
    </source>
</evidence>
<dbReference type="SUPFAM" id="SSF51215">
    <property type="entry name" value="Regulatory protein AraC"/>
    <property type="match status" value="1"/>
</dbReference>
<dbReference type="GO" id="GO:0003700">
    <property type="term" value="F:DNA-binding transcription factor activity"/>
    <property type="evidence" value="ECO:0007669"/>
    <property type="project" value="InterPro"/>
</dbReference>
<dbReference type="PANTHER" id="PTHR46796:SF2">
    <property type="entry name" value="TRANSCRIPTIONAL REGULATORY PROTEIN"/>
    <property type="match status" value="1"/>
</dbReference>
<evidence type="ECO:0000259" key="6">
    <source>
        <dbReference type="PROSITE" id="PS01124"/>
    </source>
</evidence>
<keyword evidence="2" id="KW-0238">DNA-binding</keyword>
<feature type="compositionally biased region" description="Basic and acidic residues" evidence="5">
    <location>
        <begin position="1"/>
        <end position="18"/>
    </location>
</feature>
<dbReference type="Pfam" id="PF02311">
    <property type="entry name" value="AraC_binding"/>
    <property type="match status" value="1"/>
</dbReference>
<dbReference type="EMBL" id="LYTK01000004">
    <property type="protein sequence ID" value="OBQ70291.1"/>
    <property type="molecule type" value="Genomic_DNA"/>
</dbReference>
<keyword evidence="1" id="KW-0805">Transcription regulation</keyword>
<keyword evidence="3" id="KW-0010">Activator</keyword>
<dbReference type="AlphaFoldDB" id="A0A1A5IGL8"/>
<dbReference type="InterPro" id="IPR009057">
    <property type="entry name" value="Homeodomain-like_sf"/>
</dbReference>
<dbReference type="Proteomes" id="UP000093737">
    <property type="component" value="Unassembled WGS sequence"/>
</dbReference>
<evidence type="ECO:0000313" key="9">
    <source>
        <dbReference type="Proteomes" id="UP000093737"/>
    </source>
</evidence>
<reference evidence="10" key="2">
    <citation type="submission" date="2016-06" db="EMBL/GenBank/DDBJ databases">
        <title>NZP2037 Pacbio-Illumina hybrid assembly.</title>
        <authorList>
            <person name="Ramsay J.P."/>
        </authorList>
    </citation>
    <scope>NUCLEOTIDE SEQUENCE [LARGE SCALE GENOMIC DNA]</scope>
    <source>
        <strain evidence="10">R7ANS::ICEMlSym2042</strain>
    </source>
</reference>
<evidence type="ECO:0000256" key="4">
    <source>
        <dbReference type="ARBA" id="ARBA00023163"/>
    </source>
</evidence>
<dbReference type="Proteomes" id="UP000093748">
    <property type="component" value="Unassembled WGS sequence"/>
</dbReference>
<keyword evidence="4" id="KW-0804">Transcription</keyword>
<dbReference type="InterPro" id="IPR050204">
    <property type="entry name" value="AraC_XylS_family_regulators"/>
</dbReference>
<evidence type="ECO:0000313" key="7">
    <source>
        <dbReference type="EMBL" id="OBP78364.1"/>
    </source>
</evidence>
<dbReference type="GO" id="GO:0043565">
    <property type="term" value="F:sequence-specific DNA binding"/>
    <property type="evidence" value="ECO:0007669"/>
    <property type="project" value="InterPro"/>
</dbReference>
<comment type="caution">
    <text evidence="7">The sequence shown here is derived from an EMBL/GenBank/DDBJ whole genome shotgun (WGS) entry which is preliminary data.</text>
</comment>
<dbReference type="InterPro" id="IPR018062">
    <property type="entry name" value="HTH_AraC-typ_CS"/>
</dbReference>
<dbReference type="PROSITE" id="PS01124">
    <property type="entry name" value="HTH_ARAC_FAMILY_2"/>
    <property type="match status" value="1"/>
</dbReference>
<sequence length="291" mass="32356">MADTAIKCDEKARGRSEPPGRPPRNRAVMKHSDVLGGLDYLAADYHRQDFSKHIHNEYLIGLIERGVHDVWCRGEVWHAGSGTVATFAPGEPHFGGAGDDLGWSQKIFYMPEGLVRQVLEHSGQNEPGTIDFKSPFQENAPVAHGLSAFWRLLEHGHSSALEIEEHLIRFLPHVFAQVGRSRVAEPKFVPPRFRDVCDFIHAHFDEVLQLAALAALAGCSKATLIDGFKAHFGLPPTRYLIQVRIDEARRLLRRGQQVADVAVAVGFADQSHLTRHFKAVLGVTPARYLSV</sequence>
<feature type="region of interest" description="Disordered" evidence="5">
    <location>
        <begin position="1"/>
        <end position="27"/>
    </location>
</feature>